<protein>
    <recommendedName>
        <fullName evidence="2">Tyrosine specific protein phosphatases domain-containing protein</fullName>
    </recommendedName>
</protein>
<evidence type="ECO:0000259" key="2">
    <source>
        <dbReference type="PROSITE" id="PS50056"/>
    </source>
</evidence>
<evidence type="ECO:0000256" key="1">
    <source>
        <dbReference type="SAM" id="Phobius"/>
    </source>
</evidence>
<comment type="caution">
    <text evidence="3">The sequence shown here is derived from an EMBL/GenBank/DDBJ whole genome shotgun (WGS) entry which is preliminary data.</text>
</comment>
<dbReference type="Gene3D" id="3.90.190.10">
    <property type="entry name" value="Protein tyrosine phosphatase superfamily"/>
    <property type="match status" value="1"/>
</dbReference>
<dbReference type="Pfam" id="PF13350">
    <property type="entry name" value="Y_phosphatase3"/>
    <property type="match status" value="1"/>
</dbReference>
<accession>A0A2N3NE86</accession>
<sequence length="284" mass="31857">MTLTRTPEVHSVANFRDVGKSVNDFLGERRLREGLLFRSARLDDATPEDKYVLLQDIGLKSILDLRSNTERADQATKHGGRGSPSDSPSATLPVANYYHISITGKAYERLLLGQLSWLTFIWIIILFIFGQRHRAVSIVVRECMVPRGLVGTQLDTMENCGADIAKALRTYTTPTNLPIVAHCSLGKDRTGLVVALTLMALRVPRQAIEHDYARTNAELASRRDQIIEEISLIGLPPSWAYTMKDLIESVDKLVQDKFGGIDAYLDFIGITHEERTVMRETLLY</sequence>
<evidence type="ECO:0000313" key="3">
    <source>
        <dbReference type="EMBL" id="PKS10748.1"/>
    </source>
</evidence>
<keyword evidence="4" id="KW-1185">Reference proteome</keyword>
<dbReference type="AlphaFoldDB" id="A0A2N3NE86"/>
<proteinExistence type="predicted"/>
<feature type="transmembrane region" description="Helical" evidence="1">
    <location>
        <begin position="110"/>
        <end position="129"/>
    </location>
</feature>
<dbReference type="PROSITE" id="PS50056">
    <property type="entry name" value="TYR_PHOSPHATASE_2"/>
    <property type="match status" value="1"/>
</dbReference>
<name>A0A2N3NE86_9PEZI</name>
<dbReference type="InterPro" id="IPR029021">
    <property type="entry name" value="Prot-tyrosine_phosphatase-like"/>
</dbReference>
<dbReference type="VEuPathDB" id="FungiDB:jhhlp_002505"/>
<dbReference type="InterPro" id="IPR026893">
    <property type="entry name" value="Tyr/Ser_Pase_IphP-type"/>
</dbReference>
<organism evidence="3 4">
    <name type="scientific">Lomentospora prolificans</name>
    <dbReference type="NCBI Taxonomy" id="41688"/>
    <lineage>
        <taxon>Eukaryota</taxon>
        <taxon>Fungi</taxon>
        <taxon>Dikarya</taxon>
        <taxon>Ascomycota</taxon>
        <taxon>Pezizomycotina</taxon>
        <taxon>Sordariomycetes</taxon>
        <taxon>Hypocreomycetidae</taxon>
        <taxon>Microascales</taxon>
        <taxon>Microascaceae</taxon>
        <taxon>Lomentospora</taxon>
    </lineage>
</organism>
<dbReference type="InParanoid" id="A0A2N3NE86"/>
<dbReference type="STRING" id="41688.A0A2N3NE86"/>
<dbReference type="SUPFAM" id="SSF52799">
    <property type="entry name" value="(Phosphotyrosine protein) phosphatases II"/>
    <property type="match status" value="1"/>
</dbReference>
<feature type="domain" description="Tyrosine specific protein phosphatases" evidence="2">
    <location>
        <begin position="162"/>
        <end position="228"/>
    </location>
</feature>
<keyword evidence="1" id="KW-1133">Transmembrane helix</keyword>
<dbReference type="EMBL" id="NLAX01000008">
    <property type="protein sequence ID" value="PKS10748.1"/>
    <property type="molecule type" value="Genomic_DNA"/>
</dbReference>
<dbReference type="GO" id="GO:0004721">
    <property type="term" value="F:phosphoprotein phosphatase activity"/>
    <property type="evidence" value="ECO:0007669"/>
    <property type="project" value="InterPro"/>
</dbReference>
<reference evidence="3 4" key="1">
    <citation type="journal article" date="2017" name="G3 (Bethesda)">
        <title>First Draft Genome Sequence of the Pathogenic Fungus Lomentospora prolificans (Formerly Scedosporium prolificans).</title>
        <authorList>
            <person name="Luo R."/>
            <person name="Zimin A."/>
            <person name="Workman R."/>
            <person name="Fan Y."/>
            <person name="Pertea G."/>
            <person name="Grossman N."/>
            <person name="Wear M.P."/>
            <person name="Jia B."/>
            <person name="Miller H."/>
            <person name="Casadevall A."/>
            <person name="Timp W."/>
            <person name="Zhang S.X."/>
            <person name="Salzberg S.L."/>
        </authorList>
    </citation>
    <scope>NUCLEOTIDE SEQUENCE [LARGE SCALE GENOMIC DNA]</scope>
    <source>
        <strain evidence="3 4">JHH-5317</strain>
    </source>
</reference>
<keyword evidence="1" id="KW-0472">Membrane</keyword>
<dbReference type="Proteomes" id="UP000233524">
    <property type="component" value="Unassembled WGS sequence"/>
</dbReference>
<dbReference type="OrthoDB" id="9988524at2759"/>
<dbReference type="PANTHER" id="PTHR31126:SF10">
    <property type="entry name" value="PROTEIN PHOSPHATASE, PUTATIVE (AFU_ORTHOLOGUE AFUA_6G06650)-RELATED"/>
    <property type="match status" value="1"/>
</dbReference>
<gene>
    <name evidence="3" type="ORF">jhhlp_002505</name>
</gene>
<keyword evidence="1" id="KW-0812">Transmembrane</keyword>
<dbReference type="InterPro" id="IPR000387">
    <property type="entry name" value="Tyr_Pase_dom"/>
</dbReference>
<evidence type="ECO:0000313" key="4">
    <source>
        <dbReference type="Proteomes" id="UP000233524"/>
    </source>
</evidence>
<dbReference type="PANTHER" id="PTHR31126">
    <property type="entry name" value="TYROSINE-PROTEIN PHOSPHATASE"/>
    <property type="match status" value="1"/>
</dbReference>